<keyword evidence="2" id="KW-1185">Reference proteome</keyword>
<name>A0AAV8QXJ7_ENSVE</name>
<protein>
    <submittedName>
        <fullName evidence="1">Uncharacterized protein</fullName>
    </submittedName>
</protein>
<dbReference type="AlphaFoldDB" id="A0AAV8QXJ7"/>
<dbReference type="EMBL" id="JAQQAF010000006">
    <property type="protein sequence ID" value="KAJ8480069.1"/>
    <property type="molecule type" value="Genomic_DNA"/>
</dbReference>
<dbReference type="Proteomes" id="UP001222027">
    <property type="component" value="Unassembled WGS sequence"/>
</dbReference>
<organism evidence="1 2">
    <name type="scientific">Ensete ventricosum</name>
    <name type="common">Abyssinian banana</name>
    <name type="synonym">Musa ensete</name>
    <dbReference type="NCBI Taxonomy" id="4639"/>
    <lineage>
        <taxon>Eukaryota</taxon>
        <taxon>Viridiplantae</taxon>
        <taxon>Streptophyta</taxon>
        <taxon>Embryophyta</taxon>
        <taxon>Tracheophyta</taxon>
        <taxon>Spermatophyta</taxon>
        <taxon>Magnoliopsida</taxon>
        <taxon>Liliopsida</taxon>
        <taxon>Zingiberales</taxon>
        <taxon>Musaceae</taxon>
        <taxon>Ensete</taxon>
    </lineage>
</organism>
<reference evidence="1 2" key="1">
    <citation type="submission" date="2022-12" db="EMBL/GenBank/DDBJ databases">
        <title>Chromosome-scale assembly of the Ensete ventricosum genome.</title>
        <authorList>
            <person name="Dussert Y."/>
            <person name="Stocks J."/>
            <person name="Wendawek A."/>
            <person name="Woldeyes F."/>
            <person name="Nichols R.A."/>
            <person name="Borrell J.S."/>
        </authorList>
    </citation>
    <scope>NUCLEOTIDE SEQUENCE [LARGE SCALE GENOMIC DNA]</scope>
    <source>
        <strain evidence="2">cv. Maze</strain>
        <tissue evidence="1">Seeds</tissue>
    </source>
</reference>
<sequence>MMLNKDPSWVVLHYALLEPNVTNIIDPKSDLRCANLLHMQVDAVYHAIIARALMPCMVEVDAGVQEEGSRQRIQQAWCLWLVIYIRRRPNKKLPKDSNRGKGHLGPKSAAAALLSSVKVRQFSQSQKRGLEGDW</sequence>
<evidence type="ECO:0000313" key="1">
    <source>
        <dbReference type="EMBL" id="KAJ8480069.1"/>
    </source>
</evidence>
<evidence type="ECO:0000313" key="2">
    <source>
        <dbReference type="Proteomes" id="UP001222027"/>
    </source>
</evidence>
<gene>
    <name evidence="1" type="ORF">OPV22_023796</name>
</gene>
<proteinExistence type="predicted"/>
<comment type="caution">
    <text evidence="1">The sequence shown here is derived from an EMBL/GenBank/DDBJ whole genome shotgun (WGS) entry which is preliminary data.</text>
</comment>
<accession>A0AAV8QXJ7</accession>